<evidence type="ECO:0008006" key="3">
    <source>
        <dbReference type="Google" id="ProtNLM"/>
    </source>
</evidence>
<protein>
    <recommendedName>
        <fullName evidence="3">Lipoprotein</fullName>
    </recommendedName>
</protein>
<evidence type="ECO:0000313" key="2">
    <source>
        <dbReference type="Proteomes" id="UP000289857"/>
    </source>
</evidence>
<dbReference type="RefSeq" id="WP_129460844.1">
    <property type="nucleotide sequence ID" value="NZ_SBKN01000002.1"/>
</dbReference>
<proteinExistence type="predicted"/>
<comment type="caution">
    <text evidence="1">The sequence shown here is derived from an EMBL/GenBank/DDBJ whole genome shotgun (WGS) entry which is preliminary data.</text>
</comment>
<gene>
    <name evidence="1" type="ORF">EQG61_05185</name>
</gene>
<accession>A0A4V1N2T7</accession>
<keyword evidence="2" id="KW-1185">Reference proteome</keyword>
<sequence>MKKTYYILLLPILFITLTSCKSRTQKMHEFANAFNQTASMSPTQSGSHAEVEGLDIIKLDLATALDINDPSSSSTSSFLEKSLPGMFQNDETMMDLINEAVKFKVNITDINGRIITTLMIDKSYLDKQNKSSFKSPTSNDPITMALDALNSNLPMNNADGTRLMKIEKLGSNTLEYTMEVPNDVKDIISSPNAVPLVKESIIQDPSTKATILRMRGLGIQKVNYKLVDTEGKKLTTIEFNASDF</sequence>
<reference evidence="2" key="1">
    <citation type="submission" date="2019-01" db="EMBL/GenBank/DDBJ databases">
        <title>Cytophagaceae bacterium strain CAR-16.</title>
        <authorList>
            <person name="Chen W.-M."/>
        </authorList>
    </citation>
    <scope>NUCLEOTIDE SEQUENCE [LARGE SCALE GENOMIC DNA]</scope>
    <source>
        <strain evidence="2">WWJ-16</strain>
    </source>
</reference>
<dbReference type="EMBL" id="SBKN01000002">
    <property type="protein sequence ID" value="RXR23364.1"/>
    <property type="molecule type" value="Genomic_DNA"/>
</dbReference>
<dbReference type="AlphaFoldDB" id="A0A4V1N2T7"/>
<dbReference type="Proteomes" id="UP000289857">
    <property type="component" value="Unassembled WGS sequence"/>
</dbReference>
<evidence type="ECO:0000313" key="1">
    <source>
        <dbReference type="EMBL" id="RXR23364.1"/>
    </source>
</evidence>
<organism evidence="1 2">
    <name type="scientific">Flavobacterium stagni</name>
    <dbReference type="NCBI Taxonomy" id="2506421"/>
    <lineage>
        <taxon>Bacteria</taxon>
        <taxon>Pseudomonadati</taxon>
        <taxon>Bacteroidota</taxon>
        <taxon>Flavobacteriia</taxon>
        <taxon>Flavobacteriales</taxon>
        <taxon>Flavobacteriaceae</taxon>
        <taxon>Flavobacterium</taxon>
    </lineage>
</organism>
<dbReference type="PROSITE" id="PS51257">
    <property type="entry name" value="PROKAR_LIPOPROTEIN"/>
    <property type="match status" value="1"/>
</dbReference>
<name>A0A4V1N2T7_9FLAO</name>
<dbReference type="OrthoDB" id="99630at237"/>